<dbReference type="PANTHER" id="PTHR10622">
    <property type="entry name" value="HET DOMAIN-CONTAINING PROTEIN"/>
    <property type="match status" value="1"/>
</dbReference>
<dbReference type="Pfam" id="PF06985">
    <property type="entry name" value="HET"/>
    <property type="match status" value="1"/>
</dbReference>
<sequence length="546" mass="62274">MRLLNLNTLELREFIDAERPPYVILSHTWGAEEISLQELKLPVSNASYLSTKEGYVKILNFCQKGKENGFEWGWIDTCCIDKTSSAELSEAINSMFRWYQEADSCYAYLSDVFSREGGEHQEPSLQVQFAGSRWFTRGWTLQELLAPSSVVFYLQDWTVYGTKSFLHKEVSRITGVPTFAMTKPNSVKEFSVAQRISWASNRQTTRPEDISYCLLGILGVHMPLLYGEGARAFSRLQEEVMKSGTDPTIFAWPSSDVAVNTREGPLAPSPAAFRFAGNHRVFTSGNFVEYGPWSVTNRGIRIEDLPILEESLAKALLDSEGFHLWPNKTYAVALIGCYRVKQDGQRIDKQFGIALYKHGDIYYRFRTPESLLLIDHHVKMSARVNCILHLEPVVTYSKYKIRPDSVSPRWIIRKCPDERHGFTISDICGRWVWGSDFKFFSYPDLRDDMVRPASRKAIIFSNNTTKEEFFVVVRVNKALPWIHVSTNITREACLDSPFAFGVDHTAYVDQTSSALRNGKEVIVKVICGVDNGERVFFLDVCIQDVQ</sequence>
<feature type="domain" description="Heterokaryon incompatibility" evidence="1">
    <location>
        <begin position="22"/>
        <end position="118"/>
    </location>
</feature>
<gene>
    <name evidence="2" type="ORF">K444DRAFT_576462</name>
</gene>
<protein>
    <submittedName>
        <fullName evidence="2">HET-domain-containing protein</fullName>
    </submittedName>
</protein>
<keyword evidence="3" id="KW-1185">Reference proteome</keyword>
<dbReference type="GeneID" id="36585609"/>
<evidence type="ECO:0000259" key="1">
    <source>
        <dbReference type="Pfam" id="PF06985"/>
    </source>
</evidence>
<dbReference type="EMBL" id="KZ613913">
    <property type="protein sequence ID" value="PMD50761.1"/>
    <property type="molecule type" value="Genomic_DNA"/>
</dbReference>
<dbReference type="PANTHER" id="PTHR10622:SF10">
    <property type="entry name" value="HET DOMAIN-CONTAINING PROTEIN"/>
    <property type="match status" value="1"/>
</dbReference>
<dbReference type="InterPro" id="IPR010730">
    <property type="entry name" value="HET"/>
</dbReference>
<proteinExistence type="predicted"/>
<dbReference type="STRING" id="1095630.A0A2J6SJ33"/>
<organism evidence="2 3">
    <name type="scientific">Hyaloscypha bicolor E</name>
    <dbReference type="NCBI Taxonomy" id="1095630"/>
    <lineage>
        <taxon>Eukaryota</taxon>
        <taxon>Fungi</taxon>
        <taxon>Dikarya</taxon>
        <taxon>Ascomycota</taxon>
        <taxon>Pezizomycotina</taxon>
        <taxon>Leotiomycetes</taxon>
        <taxon>Helotiales</taxon>
        <taxon>Hyaloscyphaceae</taxon>
        <taxon>Hyaloscypha</taxon>
        <taxon>Hyaloscypha bicolor</taxon>
    </lineage>
</organism>
<dbReference type="RefSeq" id="XP_024727665.1">
    <property type="nucleotide sequence ID" value="XM_024877532.1"/>
</dbReference>
<evidence type="ECO:0000313" key="3">
    <source>
        <dbReference type="Proteomes" id="UP000235371"/>
    </source>
</evidence>
<dbReference type="AlphaFoldDB" id="A0A2J6SJ33"/>
<dbReference type="InParanoid" id="A0A2J6SJ33"/>
<evidence type="ECO:0000313" key="2">
    <source>
        <dbReference type="EMBL" id="PMD50761.1"/>
    </source>
</evidence>
<dbReference type="OrthoDB" id="3548876at2759"/>
<reference evidence="2 3" key="1">
    <citation type="submission" date="2016-04" db="EMBL/GenBank/DDBJ databases">
        <title>A degradative enzymes factory behind the ericoid mycorrhizal symbiosis.</title>
        <authorList>
            <consortium name="DOE Joint Genome Institute"/>
            <person name="Martino E."/>
            <person name="Morin E."/>
            <person name="Grelet G."/>
            <person name="Kuo A."/>
            <person name="Kohler A."/>
            <person name="Daghino S."/>
            <person name="Barry K."/>
            <person name="Choi C."/>
            <person name="Cichocki N."/>
            <person name="Clum A."/>
            <person name="Copeland A."/>
            <person name="Hainaut M."/>
            <person name="Haridas S."/>
            <person name="Labutti K."/>
            <person name="Lindquist E."/>
            <person name="Lipzen A."/>
            <person name="Khouja H.-R."/>
            <person name="Murat C."/>
            <person name="Ohm R."/>
            <person name="Olson A."/>
            <person name="Spatafora J."/>
            <person name="Veneault-Fourrey C."/>
            <person name="Henrissat B."/>
            <person name="Grigoriev I."/>
            <person name="Martin F."/>
            <person name="Perotto S."/>
        </authorList>
    </citation>
    <scope>NUCLEOTIDE SEQUENCE [LARGE SCALE GENOMIC DNA]</scope>
    <source>
        <strain evidence="2 3">E</strain>
    </source>
</reference>
<name>A0A2J6SJ33_9HELO</name>
<dbReference type="Proteomes" id="UP000235371">
    <property type="component" value="Unassembled WGS sequence"/>
</dbReference>
<accession>A0A2J6SJ33</accession>